<feature type="domain" description="Aminoglycoside phosphotransferase" evidence="2">
    <location>
        <begin position="25"/>
        <end position="220"/>
    </location>
</feature>
<proteinExistence type="inferred from homology"/>
<comment type="similarity">
    <text evidence="1">Belongs to the pseudomonas-type ThrB family.</text>
</comment>
<dbReference type="PANTHER" id="PTHR21064">
    <property type="entry name" value="AMINOGLYCOSIDE PHOSPHOTRANSFERASE DOMAIN-CONTAINING PROTEIN-RELATED"/>
    <property type="match status" value="1"/>
</dbReference>
<protein>
    <submittedName>
        <fullName evidence="3">Ser/Thr protein kinase RdoA (MazF antagonist)</fullName>
    </submittedName>
</protein>
<evidence type="ECO:0000259" key="2">
    <source>
        <dbReference type="Pfam" id="PF01636"/>
    </source>
</evidence>
<dbReference type="InterPro" id="IPR011009">
    <property type="entry name" value="Kinase-like_dom_sf"/>
</dbReference>
<dbReference type="PANTHER" id="PTHR21064:SF6">
    <property type="entry name" value="AMINOGLYCOSIDE PHOSPHOTRANSFERASE DOMAIN-CONTAINING PROTEIN"/>
    <property type="match status" value="1"/>
</dbReference>
<dbReference type="GO" id="GO:0004413">
    <property type="term" value="F:homoserine kinase activity"/>
    <property type="evidence" value="ECO:0007669"/>
    <property type="project" value="TreeGrafter"/>
</dbReference>
<dbReference type="Proteomes" id="UP000572212">
    <property type="component" value="Unassembled WGS sequence"/>
</dbReference>
<dbReference type="InterPro" id="IPR002575">
    <property type="entry name" value="Aminoglycoside_PTrfase"/>
</dbReference>
<evidence type="ECO:0000313" key="4">
    <source>
        <dbReference type="Proteomes" id="UP000572212"/>
    </source>
</evidence>
<keyword evidence="4" id="KW-1185">Reference proteome</keyword>
<dbReference type="Pfam" id="PF01636">
    <property type="entry name" value="APH"/>
    <property type="match status" value="1"/>
</dbReference>
<gene>
    <name evidence="3" type="ORF">GGQ92_000914</name>
</gene>
<evidence type="ECO:0000313" key="3">
    <source>
        <dbReference type="EMBL" id="MBB6512133.1"/>
    </source>
</evidence>
<dbReference type="GO" id="GO:0009088">
    <property type="term" value="P:threonine biosynthetic process"/>
    <property type="evidence" value="ECO:0007669"/>
    <property type="project" value="TreeGrafter"/>
</dbReference>
<comment type="caution">
    <text evidence="3">The sequence shown here is derived from an EMBL/GenBank/DDBJ whole genome shotgun (WGS) entry which is preliminary data.</text>
</comment>
<dbReference type="Gene3D" id="3.90.1200.10">
    <property type="match status" value="1"/>
</dbReference>
<sequence length="313" mass="37060">MVENILELLNKLYPITIIKVEAVTDEMFRCTSEKGTYFARITNYKNMDEQMEEVKYTDFLYKEGLGVSPTITSIQGKVVEKVTLNNNEVLTVLYQAAPGVHLPRNQWNAEIFNKLGQQIGRLHRISQKFEDVHQVKHINDWHDNEEYAFLKYIPKEERSIREVVQEALSTIKKIPKNRSNYGLLHGDLWLENILVDRDSNITMVDFQDCEKHFYIYDIVVPIYSALEYSFVGGSNIAEYEQAITKAIIKGYLEENELPNEMLEMFPQFIKLKEIFDYSLMHMYWDKEKLTEEQVRIMNLYRMRLERNHSNFTI</sequence>
<keyword evidence="3" id="KW-0418">Kinase</keyword>
<keyword evidence="3" id="KW-0808">Transferase</keyword>
<evidence type="ECO:0000256" key="1">
    <source>
        <dbReference type="ARBA" id="ARBA00038240"/>
    </source>
</evidence>
<dbReference type="EMBL" id="JACHON010000002">
    <property type="protein sequence ID" value="MBB6512133.1"/>
    <property type="molecule type" value="Genomic_DNA"/>
</dbReference>
<accession>A0A841RKH7</accession>
<dbReference type="AlphaFoldDB" id="A0A841RKH7"/>
<organism evidence="3 4">
    <name type="scientific">Gracilibacillus halotolerans</name>
    <dbReference type="NCBI Taxonomy" id="74386"/>
    <lineage>
        <taxon>Bacteria</taxon>
        <taxon>Bacillati</taxon>
        <taxon>Bacillota</taxon>
        <taxon>Bacilli</taxon>
        <taxon>Bacillales</taxon>
        <taxon>Bacillaceae</taxon>
        <taxon>Gracilibacillus</taxon>
    </lineage>
</organism>
<name>A0A841RKH7_9BACI</name>
<dbReference type="InterPro" id="IPR050249">
    <property type="entry name" value="Pseudomonas-type_ThrB"/>
</dbReference>
<dbReference type="SUPFAM" id="SSF56112">
    <property type="entry name" value="Protein kinase-like (PK-like)"/>
    <property type="match status" value="1"/>
</dbReference>
<reference evidence="3 4" key="1">
    <citation type="submission" date="2020-08" db="EMBL/GenBank/DDBJ databases">
        <title>Genomic Encyclopedia of Type Strains, Phase IV (KMG-IV): sequencing the most valuable type-strain genomes for metagenomic binning, comparative biology and taxonomic classification.</title>
        <authorList>
            <person name="Goeker M."/>
        </authorList>
    </citation>
    <scope>NUCLEOTIDE SEQUENCE [LARGE SCALE GENOMIC DNA]</scope>
    <source>
        <strain evidence="3 4">DSM 11805</strain>
    </source>
</reference>
<dbReference type="RefSeq" id="WP_184245056.1">
    <property type="nucleotide sequence ID" value="NZ_BAAACU010000002.1"/>
</dbReference>